<feature type="compositionally biased region" description="Basic residues" evidence="9">
    <location>
        <begin position="8"/>
        <end position="20"/>
    </location>
</feature>
<feature type="transmembrane region" description="Helical" evidence="8">
    <location>
        <begin position="226"/>
        <end position="243"/>
    </location>
</feature>
<comment type="function">
    <text evidence="8">Catalyzes the phospholipid dependent N-acylation of the N-terminal cysteine of apolipoprotein, the last step in lipoprotein maturation.</text>
</comment>
<keyword evidence="2 8" id="KW-1003">Cell membrane</keyword>
<dbReference type="InterPro" id="IPR003010">
    <property type="entry name" value="C-N_Hydrolase"/>
</dbReference>
<dbReference type="NCBIfam" id="TIGR00546">
    <property type="entry name" value="lnt"/>
    <property type="match status" value="1"/>
</dbReference>
<comment type="pathway">
    <text evidence="8">Protein modification; lipoprotein biosynthesis (N-acyl transfer).</text>
</comment>
<comment type="similarity">
    <text evidence="8">Belongs to the CN hydrolase family. Apolipoprotein N-acyltransferase subfamily.</text>
</comment>
<keyword evidence="7 8" id="KW-0012">Acyltransferase</keyword>
<evidence type="ECO:0000256" key="7">
    <source>
        <dbReference type="ARBA" id="ARBA00023315"/>
    </source>
</evidence>
<feature type="transmembrane region" description="Helical" evidence="8">
    <location>
        <begin position="149"/>
        <end position="171"/>
    </location>
</feature>
<dbReference type="OrthoDB" id="9811121at2"/>
<dbReference type="Pfam" id="PF00795">
    <property type="entry name" value="CN_hydrolase"/>
    <property type="match status" value="1"/>
</dbReference>
<evidence type="ECO:0000256" key="5">
    <source>
        <dbReference type="ARBA" id="ARBA00022989"/>
    </source>
</evidence>
<dbReference type="EMBL" id="VOBL01000009">
    <property type="protein sequence ID" value="KAA0976596.1"/>
    <property type="molecule type" value="Genomic_DNA"/>
</dbReference>
<feature type="transmembrane region" description="Helical" evidence="8">
    <location>
        <begin position="113"/>
        <end position="137"/>
    </location>
</feature>
<protein>
    <recommendedName>
        <fullName evidence="8">Apolipoprotein N-acyltransferase</fullName>
        <shortName evidence="8">ALP N-acyltransferase</shortName>
        <ecNumber evidence="8">2.3.1.269</ecNumber>
    </recommendedName>
</protein>
<dbReference type="CDD" id="cd07571">
    <property type="entry name" value="ALP_N-acyl_transferase"/>
    <property type="match status" value="1"/>
</dbReference>
<dbReference type="SUPFAM" id="SSF56317">
    <property type="entry name" value="Carbon-nitrogen hydrolase"/>
    <property type="match status" value="1"/>
</dbReference>
<evidence type="ECO:0000256" key="9">
    <source>
        <dbReference type="SAM" id="MobiDB-lite"/>
    </source>
</evidence>
<evidence type="ECO:0000259" key="10">
    <source>
        <dbReference type="PROSITE" id="PS50263"/>
    </source>
</evidence>
<gene>
    <name evidence="8 11" type="primary">lnt</name>
    <name evidence="11" type="ORF">FQ154_10605</name>
</gene>
<dbReference type="UniPathway" id="UPA00666"/>
<dbReference type="HAMAP" id="MF_01148">
    <property type="entry name" value="Lnt"/>
    <property type="match status" value="1"/>
</dbReference>
<evidence type="ECO:0000256" key="6">
    <source>
        <dbReference type="ARBA" id="ARBA00023136"/>
    </source>
</evidence>
<feature type="region of interest" description="Disordered" evidence="9">
    <location>
        <begin position="1"/>
        <end position="20"/>
    </location>
</feature>
<dbReference type="PROSITE" id="PS50263">
    <property type="entry name" value="CN_HYDROLASE"/>
    <property type="match status" value="1"/>
</dbReference>
<dbReference type="PANTHER" id="PTHR38686">
    <property type="entry name" value="APOLIPOPROTEIN N-ACYLTRANSFERASE"/>
    <property type="match status" value="1"/>
</dbReference>
<comment type="caution">
    <text evidence="11">The sequence shown here is derived from an EMBL/GenBank/DDBJ whole genome shotgun (WGS) entry which is preliminary data.</text>
</comment>
<accession>A0A5B0ED55</accession>
<dbReference type="InterPro" id="IPR045378">
    <property type="entry name" value="LNT_N"/>
</dbReference>
<dbReference type="GO" id="GO:0016410">
    <property type="term" value="F:N-acyltransferase activity"/>
    <property type="evidence" value="ECO:0007669"/>
    <property type="project" value="UniProtKB-UniRule"/>
</dbReference>
<evidence type="ECO:0000256" key="1">
    <source>
        <dbReference type="ARBA" id="ARBA00004651"/>
    </source>
</evidence>
<dbReference type="Gene3D" id="3.60.110.10">
    <property type="entry name" value="Carbon-nitrogen hydrolase"/>
    <property type="match status" value="1"/>
</dbReference>
<organism evidence="11 12">
    <name type="scientific">Paeniglutamicibacter gangotriensis</name>
    <dbReference type="NCBI Taxonomy" id="254787"/>
    <lineage>
        <taxon>Bacteria</taxon>
        <taxon>Bacillati</taxon>
        <taxon>Actinomycetota</taxon>
        <taxon>Actinomycetes</taxon>
        <taxon>Micrococcales</taxon>
        <taxon>Micrococcaceae</taxon>
        <taxon>Paeniglutamicibacter</taxon>
    </lineage>
</organism>
<feature type="transmembrane region" description="Helical" evidence="8">
    <location>
        <begin position="85"/>
        <end position="107"/>
    </location>
</feature>
<evidence type="ECO:0000256" key="4">
    <source>
        <dbReference type="ARBA" id="ARBA00022692"/>
    </source>
</evidence>
<reference evidence="11 12" key="1">
    <citation type="submission" date="2019-07" db="EMBL/GenBank/DDBJ databases">
        <title>Analysis of the biochemical properties, biological activity and biotechnological potential of siderophores and biosurfactants produced by Antarctic psychrotolerant bacteria.</title>
        <authorList>
            <person name="Styczynski M."/>
            <person name="Krucon T."/>
            <person name="Decewicz P."/>
            <person name="Dziewit L."/>
        </authorList>
    </citation>
    <scope>NUCLEOTIDE SEQUENCE [LARGE SCALE GENOMIC DNA]</scope>
    <source>
        <strain evidence="11 12">ANT_H27</strain>
    </source>
</reference>
<keyword evidence="6 8" id="KW-0472">Membrane</keyword>
<dbReference type="Pfam" id="PF20154">
    <property type="entry name" value="LNT_N"/>
    <property type="match status" value="1"/>
</dbReference>
<feature type="transmembrane region" description="Helical" evidence="8">
    <location>
        <begin position="191"/>
        <end position="214"/>
    </location>
</feature>
<dbReference type="PANTHER" id="PTHR38686:SF1">
    <property type="entry name" value="APOLIPOPROTEIN N-ACYLTRANSFERASE"/>
    <property type="match status" value="1"/>
</dbReference>
<proteinExistence type="inferred from homology"/>
<comment type="subcellular location">
    <subcellularLocation>
        <location evidence="1 8">Cell membrane</location>
        <topology evidence="1 8">Multi-pass membrane protein</topology>
    </subcellularLocation>
</comment>
<keyword evidence="11" id="KW-0449">Lipoprotein</keyword>
<dbReference type="InterPro" id="IPR004563">
    <property type="entry name" value="Apolipo_AcylTrfase"/>
</dbReference>
<comment type="catalytic activity">
    <reaction evidence="8">
        <text>N-terminal S-1,2-diacyl-sn-glyceryl-L-cysteinyl-[lipoprotein] + a glycerophospholipid = N-acyl-S-1,2-diacyl-sn-glyceryl-L-cysteinyl-[lipoprotein] + a 2-acyl-sn-glycero-3-phospholipid + H(+)</text>
        <dbReference type="Rhea" id="RHEA:48228"/>
        <dbReference type="Rhea" id="RHEA-COMP:14681"/>
        <dbReference type="Rhea" id="RHEA-COMP:14684"/>
        <dbReference type="ChEBI" id="CHEBI:15378"/>
        <dbReference type="ChEBI" id="CHEBI:136912"/>
        <dbReference type="ChEBI" id="CHEBI:140656"/>
        <dbReference type="ChEBI" id="CHEBI:140657"/>
        <dbReference type="ChEBI" id="CHEBI:140660"/>
        <dbReference type="EC" id="2.3.1.269"/>
    </reaction>
</comment>
<evidence type="ECO:0000256" key="8">
    <source>
        <dbReference type="HAMAP-Rule" id="MF_01148"/>
    </source>
</evidence>
<dbReference type="Proteomes" id="UP000323856">
    <property type="component" value="Unassembled WGS sequence"/>
</dbReference>
<name>A0A5B0ED55_9MICC</name>
<keyword evidence="5 8" id="KW-1133">Transmembrane helix</keyword>
<dbReference type="EC" id="2.3.1.269" evidence="8"/>
<dbReference type="InterPro" id="IPR036526">
    <property type="entry name" value="C-N_Hydrolase_sf"/>
</dbReference>
<dbReference type="AlphaFoldDB" id="A0A5B0ED55"/>
<sequence length="541" mass="57923">MLPSGQFPKRKRRSHARGQSHTRLLEGAEVIDSLSLPLWVAVPVAASAGIVLDAAFPDRGWWPLAFVGIALNLAVLIGRRLGAAFLVSFVAGGAFFVAHIEWASLFLGPLPMIALVVLQALFSGVGGMAITLAYRWVPRASTTLPGRLGVLPITVAGLWVLREAVASTWPYGGFSWGRVSMSQSDSPIASLFGWLGVSGVGFAMVLLVAIGVEAFRYRGALRLRRAFPPIALAAVMVGLPSWPTPSVGTLRVAAVQGNGPAGYFDSRAPGDLTAAQLNATRPLFGERVDVVLWPEGSTDRSPLTDPYTAGVFDEVSRRMGAPFVGWAITERDDRTYNTEILWNATDGATDYYDKKHPVPFGEYVPDRVFWRPFAPDLIDLVQRDYTPGTTDPIFDVGGVLVGINICFDVVDDRVLRASVLEGATVIFSSSNNADFGRSDQSAQQLAIARIRAMELGRSVVNVSTVGLTAAIGPDGEILQQLPWFTAASLVQDVSLINTVTPAALFGGQIEFGLSGLAVALLAGSSIYPAPRRRKFDSVITV</sequence>
<dbReference type="GO" id="GO:0005886">
    <property type="term" value="C:plasma membrane"/>
    <property type="evidence" value="ECO:0007669"/>
    <property type="project" value="UniProtKB-SubCell"/>
</dbReference>
<dbReference type="GO" id="GO:0042158">
    <property type="term" value="P:lipoprotein biosynthetic process"/>
    <property type="evidence" value="ECO:0007669"/>
    <property type="project" value="UniProtKB-UniRule"/>
</dbReference>
<evidence type="ECO:0000313" key="12">
    <source>
        <dbReference type="Proteomes" id="UP000323856"/>
    </source>
</evidence>
<evidence type="ECO:0000256" key="3">
    <source>
        <dbReference type="ARBA" id="ARBA00022679"/>
    </source>
</evidence>
<keyword evidence="3 8" id="KW-0808">Transferase</keyword>
<keyword evidence="4 8" id="KW-0812">Transmembrane</keyword>
<evidence type="ECO:0000256" key="2">
    <source>
        <dbReference type="ARBA" id="ARBA00022475"/>
    </source>
</evidence>
<feature type="transmembrane region" description="Helical" evidence="8">
    <location>
        <begin position="61"/>
        <end position="78"/>
    </location>
</feature>
<feature type="domain" description="CN hydrolase" evidence="10">
    <location>
        <begin position="250"/>
        <end position="495"/>
    </location>
</feature>
<evidence type="ECO:0000313" key="11">
    <source>
        <dbReference type="EMBL" id="KAA0976596.1"/>
    </source>
</evidence>